<dbReference type="EMBL" id="CM029046">
    <property type="protein sequence ID" value="KAG2585870.1"/>
    <property type="molecule type" value="Genomic_DNA"/>
</dbReference>
<accession>A0A8T0RL60</accession>
<name>A0A8T0RL60_PANVG</name>
<reference evidence="2" key="1">
    <citation type="submission" date="2020-05" db="EMBL/GenBank/DDBJ databases">
        <title>WGS assembly of Panicum virgatum.</title>
        <authorList>
            <person name="Lovell J.T."/>
            <person name="Jenkins J."/>
            <person name="Shu S."/>
            <person name="Juenger T.E."/>
            <person name="Schmutz J."/>
        </authorList>
    </citation>
    <scope>NUCLEOTIDE SEQUENCE</scope>
    <source>
        <strain evidence="2">AP13</strain>
    </source>
</reference>
<feature type="region of interest" description="Disordered" evidence="1">
    <location>
        <begin position="1"/>
        <end position="38"/>
    </location>
</feature>
<dbReference type="AlphaFoldDB" id="A0A8T0RL60"/>
<dbReference type="Proteomes" id="UP000823388">
    <property type="component" value="Chromosome 5N"/>
</dbReference>
<evidence type="ECO:0000256" key="1">
    <source>
        <dbReference type="SAM" id="MobiDB-lite"/>
    </source>
</evidence>
<organism evidence="2 3">
    <name type="scientific">Panicum virgatum</name>
    <name type="common">Blackwell switchgrass</name>
    <dbReference type="NCBI Taxonomy" id="38727"/>
    <lineage>
        <taxon>Eukaryota</taxon>
        <taxon>Viridiplantae</taxon>
        <taxon>Streptophyta</taxon>
        <taxon>Embryophyta</taxon>
        <taxon>Tracheophyta</taxon>
        <taxon>Spermatophyta</taxon>
        <taxon>Magnoliopsida</taxon>
        <taxon>Liliopsida</taxon>
        <taxon>Poales</taxon>
        <taxon>Poaceae</taxon>
        <taxon>PACMAD clade</taxon>
        <taxon>Panicoideae</taxon>
        <taxon>Panicodae</taxon>
        <taxon>Paniceae</taxon>
        <taxon>Panicinae</taxon>
        <taxon>Panicum</taxon>
        <taxon>Panicum sect. Hiantes</taxon>
    </lineage>
</organism>
<proteinExistence type="predicted"/>
<protein>
    <submittedName>
        <fullName evidence="2">Uncharacterized protein</fullName>
    </submittedName>
</protein>
<sequence length="106" mass="11423">MEWGPARSCPQPRHSGAAARPPAWHAPRRGRSSRARTSCSRRRSCSTCRRRVPCSIRLPPPGAALGALAAPLPPCLTHQSVRSRAWAPRSGSRPRPCSCLPVAVAQ</sequence>
<comment type="caution">
    <text evidence="2">The sequence shown here is derived from an EMBL/GenBank/DDBJ whole genome shotgun (WGS) entry which is preliminary data.</text>
</comment>
<gene>
    <name evidence="2" type="ORF">PVAP13_5NG014024</name>
</gene>
<keyword evidence="3" id="KW-1185">Reference proteome</keyword>
<feature type="compositionally biased region" description="Basic residues" evidence="1">
    <location>
        <begin position="26"/>
        <end position="38"/>
    </location>
</feature>
<evidence type="ECO:0000313" key="2">
    <source>
        <dbReference type="EMBL" id="KAG2585870.1"/>
    </source>
</evidence>
<evidence type="ECO:0000313" key="3">
    <source>
        <dbReference type="Proteomes" id="UP000823388"/>
    </source>
</evidence>